<dbReference type="AlphaFoldDB" id="A0AAN8X243"/>
<evidence type="ECO:0000256" key="3">
    <source>
        <dbReference type="ARBA" id="ARBA00012533"/>
    </source>
</evidence>
<dbReference type="PANTHER" id="PTHR14614:SF39">
    <property type="entry name" value="HISTIDINE PROTEIN METHYLTRANSFERASE 1 HOMOLOG"/>
    <property type="match status" value="1"/>
</dbReference>
<evidence type="ECO:0000256" key="2">
    <source>
        <dbReference type="ARBA" id="ARBA00004496"/>
    </source>
</evidence>
<sequence>NVADQGSKPSKREWLQAKSHAVTHKHLDALMADSVVDEIMIGETSMKYLSMATALERLQKEEISENILPALNDNTDLVPAIYEGGLKIWECTWDLLQFLASSDIKFKGFRVLELGCGAGLPAIYTMLHGANVILQDYNEEVINYITVPNVLLNTVDFSVLEKGNNSSYDRALSELFANASFYSGDWAEFERLLSNNSKHIDESLKFDLILTSETIYNTECHEKLLSLITNSVKQNGKILLAAKSYYFGVGGGIHQFCELVKKKEKLDFKTVLTNEAGVKREILELTLRR</sequence>
<dbReference type="EC" id="2.1.1.85" evidence="3"/>
<keyword evidence="6" id="KW-0808">Transferase</keyword>
<keyword evidence="8" id="KW-0539">Nucleus</keyword>
<dbReference type="PANTHER" id="PTHR14614">
    <property type="entry name" value="HEPATOCELLULAR CARCINOMA-ASSOCIATED ANTIGEN"/>
    <property type="match status" value="1"/>
</dbReference>
<evidence type="ECO:0000256" key="7">
    <source>
        <dbReference type="ARBA" id="ARBA00022691"/>
    </source>
</evidence>
<keyword evidence="11" id="KW-1185">Reference proteome</keyword>
<keyword evidence="5 10" id="KW-0489">Methyltransferase</keyword>
<dbReference type="SUPFAM" id="SSF53335">
    <property type="entry name" value="S-adenosyl-L-methionine-dependent methyltransferases"/>
    <property type="match status" value="1"/>
</dbReference>
<dbReference type="GO" id="GO:0032259">
    <property type="term" value="P:methylation"/>
    <property type="evidence" value="ECO:0007669"/>
    <property type="project" value="UniProtKB-KW"/>
</dbReference>
<evidence type="ECO:0000256" key="6">
    <source>
        <dbReference type="ARBA" id="ARBA00022679"/>
    </source>
</evidence>
<organism evidence="10 11">
    <name type="scientific">Halocaridina rubra</name>
    <name type="common">Hawaiian red shrimp</name>
    <dbReference type="NCBI Taxonomy" id="373956"/>
    <lineage>
        <taxon>Eukaryota</taxon>
        <taxon>Metazoa</taxon>
        <taxon>Ecdysozoa</taxon>
        <taxon>Arthropoda</taxon>
        <taxon>Crustacea</taxon>
        <taxon>Multicrustacea</taxon>
        <taxon>Malacostraca</taxon>
        <taxon>Eumalacostraca</taxon>
        <taxon>Eucarida</taxon>
        <taxon>Decapoda</taxon>
        <taxon>Pleocyemata</taxon>
        <taxon>Caridea</taxon>
        <taxon>Atyoidea</taxon>
        <taxon>Atyidae</taxon>
        <taxon>Halocaridina</taxon>
    </lineage>
</organism>
<evidence type="ECO:0000313" key="10">
    <source>
        <dbReference type="EMBL" id="KAK7070655.1"/>
    </source>
</evidence>
<dbReference type="EMBL" id="JAXCGZ010015272">
    <property type="protein sequence ID" value="KAK7070655.1"/>
    <property type="molecule type" value="Genomic_DNA"/>
</dbReference>
<comment type="subcellular location">
    <subcellularLocation>
        <location evidence="2">Cytoplasm</location>
    </subcellularLocation>
    <subcellularLocation>
        <location evidence="1">Nucleus</location>
    </subcellularLocation>
</comment>
<evidence type="ECO:0000256" key="5">
    <source>
        <dbReference type="ARBA" id="ARBA00022603"/>
    </source>
</evidence>
<reference evidence="10 11" key="1">
    <citation type="submission" date="2023-11" db="EMBL/GenBank/DDBJ databases">
        <title>Halocaridina rubra genome assembly.</title>
        <authorList>
            <person name="Smith C."/>
        </authorList>
    </citation>
    <scope>NUCLEOTIDE SEQUENCE [LARGE SCALE GENOMIC DNA]</scope>
    <source>
        <strain evidence="10">EP-1</strain>
        <tissue evidence="10">Whole</tissue>
    </source>
</reference>
<dbReference type="Gene3D" id="3.40.50.150">
    <property type="entry name" value="Vaccinia Virus protein VP39"/>
    <property type="match status" value="1"/>
</dbReference>
<comment type="similarity">
    <text evidence="9">Belongs to the methyltransferase superfamily. METTL18 family.</text>
</comment>
<dbReference type="GO" id="GO:0005737">
    <property type="term" value="C:cytoplasm"/>
    <property type="evidence" value="ECO:0007669"/>
    <property type="project" value="UniProtKB-SubCell"/>
</dbReference>
<dbReference type="Pfam" id="PF13489">
    <property type="entry name" value="Methyltransf_23"/>
    <property type="match status" value="1"/>
</dbReference>
<dbReference type="GO" id="GO:0005634">
    <property type="term" value="C:nucleus"/>
    <property type="evidence" value="ECO:0007669"/>
    <property type="project" value="UniProtKB-SubCell"/>
</dbReference>
<dbReference type="Proteomes" id="UP001381693">
    <property type="component" value="Unassembled WGS sequence"/>
</dbReference>
<dbReference type="InterPro" id="IPR029063">
    <property type="entry name" value="SAM-dependent_MTases_sf"/>
</dbReference>
<dbReference type="GO" id="GO:0018064">
    <property type="term" value="F:protein-L-histidine N-tele-methyltransferase activity"/>
    <property type="evidence" value="ECO:0007669"/>
    <property type="project" value="UniProtKB-EC"/>
</dbReference>
<gene>
    <name evidence="10" type="primary">METTL18</name>
    <name evidence="10" type="ORF">SK128_018407</name>
</gene>
<keyword evidence="7" id="KW-0949">S-adenosyl-L-methionine</keyword>
<accession>A0AAN8X243</accession>
<dbReference type="InterPro" id="IPR019410">
    <property type="entry name" value="Methyltransf_16"/>
</dbReference>
<feature type="non-terminal residue" evidence="10">
    <location>
        <position position="1"/>
    </location>
</feature>
<keyword evidence="4" id="KW-0963">Cytoplasm</keyword>
<evidence type="ECO:0000256" key="9">
    <source>
        <dbReference type="ARBA" id="ARBA00038126"/>
    </source>
</evidence>
<evidence type="ECO:0000256" key="1">
    <source>
        <dbReference type="ARBA" id="ARBA00004123"/>
    </source>
</evidence>
<comment type="caution">
    <text evidence="10">The sequence shown here is derived from an EMBL/GenBank/DDBJ whole genome shotgun (WGS) entry which is preliminary data.</text>
</comment>
<name>A0AAN8X243_HALRR</name>
<evidence type="ECO:0000313" key="11">
    <source>
        <dbReference type="Proteomes" id="UP001381693"/>
    </source>
</evidence>
<evidence type="ECO:0000256" key="4">
    <source>
        <dbReference type="ARBA" id="ARBA00022490"/>
    </source>
</evidence>
<evidence type="ECO:0000256" key="8">
    <source>
        <dbReference type="ARBA" id="ARBA00023242"/>
    </source>
</evidence>
<protein>
    <recommendedName>
        <fullName evidence="3">protein-histidine N-methyltransferase</fullName>
        <ecNumber evidence="3">2.1.1.85</ecNumber>
    </recommendedName>
</protein>
<proteinExistence type="inferred from homology"/>
<dbReference type="CDD" id="cd02440">
    <property type="entry name" value="AdoMet_MTases"/>
    <property type="match status" value="1"/>
</dbReference>